<feature type="chain" id="PRO_5016672454" evidence="1">
    <location>
        <begin position="26"/>
        <end position="123"/>
    </location>
</feature>
<dbReference type="Proteomes" id="UP000255108">
    <property type="component" value="Unassembled WGS sequence"/>
</dbReference>
<keyword evidence="5" id="KW-1185">Reference proteome</keyword>
<dbReference type="EMBL" id="UGHR01000006">
    <property type="protein sequence ID" value="STR45886.1"/>
    <property type="molecule type" value="Genomic_DNA"/>
</dbReference>
<proteinExistence type="predicted"/>
<organism evidence="2 4">
    <name type="scientific">Iodobacter fluviatilis</name>
    <dbReference type="NCBI Taxonomy" id="537"/>
    <lineage>
        <taxon>Bacteria</taxon>
        <taxon>Pseudomonadati</taxon>
        <taxon>Pseudomonadota</taxon>
        <taxon>Betaproteobacteria</taxon>
        <taxon>Neisseriales</taxon>
        <taxon>Chitinibacteraceae</taxon>
        <taxon>Iodobacter</taxon>
    </lineage>
</organism>
<evidence type="ECO:0000313" key="5">
    <source>
        <dbReference type="Proteomes" id="UP000295794"/>
    </source>
</evidence>
<reference evidence="3 5" key="2">
    <citation type="submission" date="2019-03" db="EMBL/GenBank/DDBJ databases">
        <title>Genomic Encyclopedia of Type Strains, Phase IV (KMG-IV): sequencing the most valuable type-strain genomes for metagenomic binning, comparative biology and taxonomic classification.</title>
        <authorList>
            <person name="Goeker M."/>
        </authorList>
    </citation>
    <scope>NUCLEOTIDE SEQUENCE [LARGE SCALE GENOMIC DNA]</scope>
    <source>
        <strain evidence="3 5">DSM 3764</strain>
    </source>
</reference>
<evidence type="ECO:0000313" key="3">
    <source>
        <dbReference type="EMBL" id="TCU83397.1"/>
    </source>
</evidence>
<dbReference type="EMBL" id="SMBT01000012">
    <property type="protein sequence ID" value="TCU83397.1"/>
    <property type="molecule type" value="Genomic_DNA"/>
</dbReference>
<gene>
    <name evidence="3" type="ORF">EV682_112120</name>
    <name evidence="2" type="ORF">NCTC11159_04478</name>
</gene>
<protein>
    <submittedName>
        <fullName evidence="2">Uncharacterized protein</fullName>
    </submittedName>
</protein>
<keyword evidence="1" id="KW-0732">Signal</keyword>
<dbReference type="AlphaFoldDB" id="A0A377SZW5"/>
<reference evidence="2 4" key="1">
    <citation type="submission" date="2018-06" db="EMBL/GenBank/DDBJ databases">
        <authorList>
            <consortium name="Pathogen Informatics"/>
            <person name="Doyle S."/>
        </authorList>
    </citation>
    <scope>NUCLEOTIDE SEQUENCE [LARGE SCALE GENOMIC DNA]</scope>
    <source>
        <strain evidence="2 4">NCTC11159</strain>
    </source>
</reference>
<evidence type="ECO:0000313" key="2">
    <source>
        <dbReference type="EMBL" id="STR45886.1"/>
    </source>
</evidence>
<evidence type="ECO:0000256" key="1">
    <source>
        <dbReference type="SAM" id="SignalP"/>
    </source>
</evidence>
<evidence type="ECO:0000313" key="4">
    <source>
        <dbReference type="Proteomes" id="UP000255108"/>
    </source>
</evidence>
<feature type="signal peptide" evidence="1">
    <location>
        <begin position="1"/>
        <end position="25"/>
    </location>
</feature>
<dbReference type="RefSeq" id="WP_115230127.1">
    <property type="nucleotide sequence ID" value="NZ_CAWOLO010000012.1"/>
</dbReference>
<accession>A0A377SZW5</accession>
<dbReference type="Proteomes" id="UP000295794">
    <property type="component" value="Unassembled WGS sequence"/>
</dbReference>
<name>A0A377SZW5_9NEIS</name>
<sequence length="123" mass="13650">MLKIFTPARLIALAICLAISASAVAYFAIMQEKEQDGHWPWPLNGVLINQSAQPAKVWDDDHLYYTIAAKTRSGDQQDIDHVQETASGRWCKLGMSTVTLKADGYLENCPCFSLEAGRACIQF</sequence>
<dbReference type="OrthoDB" id="8589296at2"/>